<organism evidence="2 3">
    <name type="scientific">Colocasia esculenta</name>
    <name type="common">Wild taro</name>
    <name type="synonym">Arum esculentum</name>
    <dbReference type="NCBI Taxonomy" id="4460"/>
    <lineage>
        <taxon>Eukaryota</taxon>
        <taxon>Viridiplantae</taxon>
        <taxon>Streptophyta</taxon>
        <taxon>Embryophyta</taxon>
        <taxon>Tracheophyta</taxon>
        <taxon>Spermatophyta</taxon>
        <taxon>Magnoliopsida</taxon>
        <taxon>Liliopsida</taxon>
        <taxon>Araceae</taxon>
        <taxon>Aroideae</taxon>
        <taxon>Colocasieae</taxon>
        <taxon>Colocasia</taxon>
    </lineage>
</organism>
<accession>A0A843V725</accession>
<dbReference type="EMBL" id="NMUH01001393">
    <property type="protein sequence ID" value="MQL91928.1"/>
    <property type="molecule type" value="Genomic_DNA"/>
</dbReference>
<evidence type="ECO:0000313" key="3">
    <source>
        <dbReference type="Proteomes" id="UP000652761"/>
    </source>
</evidence>
<sequence>MGGGGSSRRVVVQEASGDPAYVPIKGINAAVVVGEAFPAGFRRSVRDLVRVVWWCCRGPSAGCFLRTATGSCGRGRKVGGEEEEEKLEPVLGRRGEF</sequence>
<keyword evidence="3" id="KW-1185">Reference proteome</keyword>
<name>A0A843V725_COLES</name>
<feature type="region of interest" description="Disordered" evidence="1">
    <location>
        <begin position="75"/>
        <end position="97"/>
    </location>
</feature>
<evidence type="ECO:0000256" key="1">
    <source>
        <dbReference type="SAM" id="MobiDB-lite"/>
    </source>
</evidence>
<reference evidence="2" key="1">
    <citation type="submission" date="2017-07" db="EMBL/GenBank/DDBJ databases">
        <title>Taro Niue Genome Assembly and Annotation.</title>
        <authorList>
            <person name="Atibalentja N."/>
            <person name="Keating K."/>
            <person name="Fields C.J."/>
        </authorList>
    </citation>
    <scope>NUCLEOTIDE SEQUENCE</scope>
    <source>
        <strain evidence="2">Niue_2</strain>
        <tissue evidence="2">Leaf</tissue>
    </source>
</reference>
<gene>
    <name evidence="2" type="ORF">Taro_024545</name>
</gene>
<dbReference type="AlphaFoldDB" id="A0A843V725"/>
<dbReference type="Proteomes" id="UP000652761">
    <property type="component" value="Unassembled WGS sequence"/>
</dbReference>
<protein>
    <submittedName>
        <fullName evidence="2">Uncharacterized protein</fullName>
    </submittedName>
</protein>
<comment type="caution">
    <text evidence="2">The sequence shown here is derived from an EMBL/GenBank/DDBJ whole genome shotgun (WGS) entry which is preliminary data.</text>
</comment>
<evidence type="ECO:0000313" key="2">
    <source>
        <dbReference type="EMBL" id="MQL91928.1"/>
    </source>
</evidence>
<proteinExistence type="predicted"/>
<feature type="compositionally biased region" description="Basic and acidic residues" evidence="1">
    <location>
        <begin position="87"/>
        <end position="97"/>
    </location>
</feature>